<dbReference type="Proteomes" id="UP000274822">
    <property type="component" value="Unassembled WGS sequence"/>
</dbReference>
<reference evidence="1 2" key="1">
    <citation type="journal article" date="2018" name="New Phytol.">
        <title>Phylogenomics of Endogonaceae and evolution of mycorrhizas within Mucoromycota.</title>
        <authorList>
            <person name="Chang Y."/>
            <person name="Desiro A."/>
            <person name="Na H."/>
            <person name="Sandor L."/>
            <person name="Lipzen A."/>
            <person name="Clum A."/>
            <person name="Barry K."/>
            <person name="Grigoriev I.V."/>
            <person name="Martin F.M."/>
            <person name="Stajich J.E."/>
            <person name="Smith M.E."/>
            <person name="Bonito G."/>
            <person name="Spatafora J.W."/>
        </authorList>
    </citation>
    <scope>NUCLEOTIDE SEQUENCE [LARGE SCALE GENOMIC DNA]</scope>
    <source>
        <strain evidence="1 2">AD002</strain>
    </source>
</reference>
<protein>
    <submittedName>
        <fullName evidence="1">Uncharacterized protein</fullName>
    </submittedName>
</protein>
<dbReference type="EMBL" id="RBNJ01005931">
    <property type="protein sequence ID" value="RUS28912.1"/>
    <property type="molecule type" value="Genomic_DNA"/>
</dbReference>
<gene>
    <name evidence="1" type="ORF">BC938DRAFT_481289</name>
</gene>
<evidence type="ECO:0000313" key="2">
    <source>
        <dbReference type="Proteomes" id="UP000274822"/>
    </source>
</evidence>
<organism evidence="1 2">
    <name type="scientific">Jimgerdemannia flammicorona</name>
    <dbReference type="NCBI Taxonomy" id="994334"/>
    <lineage>
        <taxon>Eukaryota</taxon>
        <taxon>Fungi</taxon>
        <taxon>Fungi incertae sedis</taxon>
        <taxon>Mucoromycota</taxon>
        <taxon>Mucoromycotina</taxon>
        <taxon>Endogonomycetes</taxon>
        <taxon>Endogonales</taxon>
        <taxon>Endogonaceae</taxon>
        <taxon>Jimgerdemannia</taxon>
    </lineage>
</organism>
<accession>A0A433QGI2</accession>
<name>A0A433QGI2_9FUNG</name>
<comment type="caution">
    <text evidence="1">The sequence shown here is derived from an EMBL/GenBank/DDBJ whole genome shotgun (WGS) entry which is preliminary data.</text>
</comment>
<proteinExistence type="predicted"/>
<evidence type="ECO:0000313" key="1">
    <source>
        <dbReference type="EMBL" id="RUS28912.1"/>
    </source>
</evidence>
<keyword evidence="2" id="KW-1185">Reference proteome</keyword>
<dbReference type="AlphaFoldDB" id="A0A433QGI2"/>
<sequence length="128" mass="13510">MRSTSGSIVFLVIHLVAGLTLSFHLFSLASSLSGPPTGSTSSRFLFAGMDGSASTSISQTRFSVLLLVRARRGRSLLCSCTMDALQPACHVSHRLGGIRLAGPFDFVSPVCAHDVPELPCDTDVDASR</sequence>